<gene>
    <name evidence="3" type="ORF">GPM918_LOCUS18498</name>
    <name evidence="2" type="ORF">OVA965_LOCUS11492</name>
    <name evidence="5" type="ORF">SRO942_LOCUS18495</name>
    <name evidence="4" type="ORF">TMI583_LOCUS11493</name>
</gene>
<evidence type="ECO:0000313" key="6">
    <source>
        <dbReference type="Proteomes" id="UP000663829"/>
    </source>
</evidence>
<evidence type="ECO:0000313" key="3">
    <source>
        <dbReference type="EMBL" id="CAF1095795.1"/>
    </source>
</evidence>
<dbReference type="AlphaFoldDB" id="A0A814NPR3"/>
<comment type="caution">
    <text evidence="3">The sequence shown here is derived from an EMBL/GenBank/DDBJ whole genome shotgun (WGS) entry which is preliminary data.</text>
</comment>
<name>A0A814NPR3_9BILA</name>
<dbReference type="Proteomes" id="UP000682733">
    <property type="component" value="Unassembled WGS sequence"/>
</dbReference>
<dbReference type="Proteomes" id="UP000681722">
    <property type="component" value="Unassembled WGS sequence"/>
</dbReference>
<proteinExistence type="predicted"/>
<sequence length="135" mass="15612">MSKTTTNDNKPSSSNSFSKENLPSDSVSQAYKPGLYRYQELPIEQRKTIFRQRQEALNPCLKESEKSERCLAMYGYDINSCRLQAAIERFRRGNAMAKQDGFPPLEERPIWKKQVSEWLSTGIITMPDELKDDNI</sequence>
<evidence type="ECO:0000256" key="1">
    <source>
        <dbReference type="SAM" id="MobiDB-lite"/>
    </source>
</evidence>
<accession>A0A814NPR3</accession>
<feature type="region of interest" description="Disordered" evidence="1">
    <location>
        <begin position="1"/>
        <end position="28"/>
    </location>
</feature>
<evidence type="ECO:0000313" key="4">
    <source>
        <dbReference type="EMBL" id="CAF3713596.1"/>
    </source>
</evidence>
<keyword evidence="6" id="KW-1185">Reference proteome</keyword>
<dbReference type="EMBL" id="CAJNOQ010005355">
    <property type="protein sequence ID" value="CAF1095795.1"/>
    <property type="molecule type" value="Genomic_DNA"/>
</dbReference>
<dbReference type="OrthoDB" id="9971592at2759"/>
<dbReference type="EMBL" id="CAJOBA010004456">
    <property type="protein sequence ID" value="CAF3713596.1"/>
    <property type="molecule type" value="Genomic_DNA"/>
</dbReference>
<protein>
    <submittedName>
        <fullName evidence="3">Uncharacterized protein</fullName>
    </submittedName>
</protein>
<dbReference type="EMBL" id="CAJOBC010005355">
    <property type="protein sequence ID" value="CAF3861133.1"/>
    <property type="molecule type" value="Genomic_DNA"/>
</dbReference>
<evidence type="ECO:0000313" key="5">
    <source>
        <dbReference type="EMBL" id="CAF3861133.1"/>
    </source>
</evidence>
<dbReference type="Proteomes" id="UP000677228">
    <property type="component" value="Unassembled WGS sequence"/>
</dbReference>
<evidence type="ECO:0000313" key="2">
    <source>
        <dbReference type="EMBL" id="CAF0938120.1"/>
    </source>
</evidence>
<dbReference type="EMBL" id="CAJNOK010004452">
    <property type="protein sequence ID" value="CAF0938120.1"/>
    <property type="molecule type" value="Genomic_DNA"/>
</dbReference>
<organism evidence="3 6">
    <name type="scientific">Didymodactylos carnosus</name>
    <dbReference type="NCBI Taxonomy" id="1234261"/>
    <lineage>
        <taxon>Eukaryota</taxon>
        <taxon>Metazoa</taxon>
        <taxon>Spiralia</taxon>
        <taxon>Gnathifera</taxon>
        <taxon>Rotifera</taxon>
        <taxon>Eurotatoria</taxon>
        <taxon>Bdelloidea</taxon>
        <taxon>Philodinida</taxon>
        <taxon>Philodinidae</taxon>
        <taxon>Didymodactylos</taxon>
    </lineage>
</organism>
<dbReference type="Proteomes" id="UP000663829">
    <property type="component" value="Unassembled WGS sequence"/>
</dbReference>
<reference evidence="3" key="1">
    <citation type="submission" date="2021-02" db="EMBL/GenBank/DDBJ databases">
        <authorList>
            <person name="Nowell W R."/>
        </authorList>
    </citation>
    <scope>NUCLEOTIDE SEQUENCE</scope>
</reference>